<keyword evidence="2" id="KW-1185">Reference proteome</keyword>
<evidence type="ECO:0000313" key="2">
    <source>
        <dbReference type="Proteomes" id="UP000054144"/>
    </source>
</evidence>
<dbReference type="AlphaFoldDB" id="A0A0D7A9F5"/>
<dbReference type="Proteomes" id="UP000054144">
    <property type="component" value="Unassembled WGS sequence"/>
</dbReference>
<gene>
    <name evidence="1" type="ORF">FISHEDRAFT_45182</name>
</gene>
<proteinExistence type="predicted"/>
<dbReference type="OrthoDB" id="3260546at2759"/>
<dbReference type="EMBL" id="KN881933">
    <property type="protein sequence ID" value="KIY47453.1"/>
    <property type="molecule type" value="Genomic_DNA"/>
</dbReference>
<sequence length="64" mass="7554">RNLEQHFDNVGITDLQQKKQWVVHYPDVQTAMIMKGMPAYADNNINWEAYKKVIEKLYIGDTKN</sequence>
<protein>
    <submittedName>
        <fullName evidence="1">Uncharacterized protein</fullName>
    </submittedName>
</protein>
<feature type="non-terminal residue" evidence="1">
    <location>
        <position position="1"/>
    </location>
</feature>
<organism evidence="1 2">
    <name type="scientific">Fistulina hepatica ATCC 64428</name>
    <dbReference type="NCBI Taxonomy" id="1128425"/>
    <lineage>
        <taxon>Eukaryota</taxon>
        <taxon>Fungi</taxon>
        <taxon>Dikarya</taxon>
        <taxon>Basidiomycota</taxon>
        <taxon>Agaricomycotina</taxon>
        <taxon>Agaricomycetes</taxon>
        <taxon>Agaricomycetidae</taxon>
        <taxon>Agaricales</taxon>
        <taxon>Fistulinaceae</taxon>
        <taxon>Fistulina</taxon>
    </lineage>
</organism>
<evidence type="ECO:0000313" key="1">
    <source>
        <dbReference type="EMBL" id="KIY47453.1"/>
    </source>
</evidence>
<name>A0A0D7A9F5_9AGAR</name>
<reference evidence="1 2" key="1">
    <citation type="journal article" date="2015" name="Fungal Genet. Biol.">
        <title>Evolution of novel wood decay mechanisms in Agaricales revealed by the genome sequences of Fistulina hepatica and Cylindrobasidium torrendii.</title>
        <authorList>
            <person name="Floudas D."/>
            <person name="Held B.W."/>
            <person name="Riley R."/>
            <person name="Nagy L.G."/>
            <person name="Koehler G."/>
            <person name="Ransdell A.S."/>
            <person name="Younus H."/>
            <person name="Chow J."/>
            <person name="Chiniquy J."/>
            <person name="Lipzen A."/>
            <person name="Tritt A."/>
            <person name="Sun H."/>
            <person name="Haridas S."/>
            <person name="LaButti K."/>
            <person name="Ohm R.A."/>
            <person name="Kues U."/>
            <person name="Blanchette R.A."/>
            <person name="Grigoriev I.V."/>
            <person name="Minto R.E."/>
            <person name="Hibbett D.S."/>
        </authorList>
    </citation>
    <scope>NUCLEOTIDE SEQUENCE [LARGE SCALE GENOMIC DNA]</scope>
    <source>
        <strain evidence="1 2">ATCC 64428</strain>
    </source>
</reference>
<accession>A0A0D7A9F5</accession>